<feature type="transmembrane region" description="Helical" evidence="7">
    <location>
        <begin position="265"/>
        <end position="288"/>
    </location>
</feature>
<keyword evidence="5 7" id="KW-1133">Transmembrane helix</keyword>
<sequence>MISRIKALPYRTKKQLWGVLFVAPWLLGFIYFFVKPMIQSFIYSFSVINPSTSGMDITWIGWGNYGKALFEHVDFNRRLVESIMEVLVNLPVILIFSLLVAVLLNGKFPGRGIARAIFFIPVIITSGSVATTLSGGGEFLRGVMSESSSGSSIFQMSEFLIRSGMPHLFIDFLKSVVDTIHEVVSYSGVQILIFLSGLQAISPELYEASRIEGATSYEIFWKITLPMVSPLILTNTVFTIVELFVRSTVTETIENTAFSGSNFGLGASMAWIYFVAIGILLGIVMYILSKGVFYDE</sequence>
<dbReference type="GO" id="GO:0055085">
    <property type="term" value="P:transmembrane transport"/>
    <property type="evidence" value="ECO:0007669"/>
    <property type="project" value="InterPro"/>
</dbReference>
<comment type="similarity">
    <text evidence="7">Belongs to the binding-protein-dependent transport system permease family.</text>
</comment>
<accession>A0A8J8MGJ0</accession>
<dbReference type="AlphaFoldDB" id="A0A8J8MGJ0"/>
<feature type="transmembrane region" description="Helical" evidence="7">
    <location>
        <begin position="223"/>
        <end position="245"/>
    </location>
</feature>
<dbReference type="RefSeq" id="WP_212696647.1">
    <property type="nucleotide sequence ID" value="NZ_CP058649.1"/>
</dbReference>
<dbReference type="InterPro" id="IPR000515">
    <property type="entry name" value="MetI-like"/>
</dbReference>
<keyword evidence="2 7" id="KW-0813">Transport</keyword>
<evidence type="ECO:0000256" key="1">
    <source>
        <dbReference type="ARBA" id="ARBA00004651"/>
    </source>
</evidence>
<evidence type="ECO:0000256" key="7">
    <source>
        <dbReference type="RuleBase" id="RU363032"/>
    </source>
</evidence>
<dbReference type="EMBL" id="CP058649">
    <property type="protein sequence ID" value="QUI21184.1"/>
    <property type="molecule type" value="Genomic_DNA"/>
</dbReference>
<keyword evidence="6 7" id="KW-0472">Membrane</keyword>
<dbReference type="SUPFAM" id="SSF161098">
    <property type="entry name" value="MetI-like"/>
    <property type="match status" value="1"/>
</dbReference>
<feature type="transmembrane region" description="Helical" evidence="7">
    <location>
        <begin position="116"/>
        <end position="135"/>
    </location>
</feature>
<evidence type="ECO:0000256" key="4">
    <source>
        <dbReference type="ARBA" id="ARBA00022692"/>
    </source>
</evidence>
<keyword evidence="10" id="KW-1185">Reference proteome</keyword>
<keyword evidence="3" id="KW-1003">Cell membrane</keyword>
<gene>
    <name evidence="9" type="ORF">HZI73_02295</name>
</gene>
<reference evidence="9" key="1">
    <citation type="submission" date="2020-07" db="EMBL/GenBank/DDBJ databases">
        <title>Vallitalea pronyensis genome.</title>
        <authorList>
            <person name="Postec A."/>
        </authorList>
    </citation>
    <scope>NUCLEOTIDE SEQUENCE</scope>
    <source>
        <strain evidence="9">FatNI3</strain>
    </source>
</reference>
<dbReference type="PANTHER" id="PTHR43227">
    <property type="entry name" value="BLL4140 PROTEIN"/>
    <property type="match status" value="1"/>
</dbReference>
<evidence type="ECO:0000259" key="8">
    <source>
        <dbReference type="PROSITE" id="PS50928"/>
    </source>
</evidence>
<feature type="domain" description="ABC transmembrane type-1" evidence="8">
    <location>
        <begin position="79"/>
        <end position="292"/>
    </location>
</feature>
<dbReference type="InterPro" id="IPR035906">
    <property type="entry name" value="MetI-like_sf"/>
</dbReference>
<dbReference type="CDD" id="cd06261">
    <property type="entry name" value="TM_PBP2"/>
    <property type="match status" value="1"/>
</dbReference>
<dbReference type="Proteomes" id="UP000683246">
    <property type="component" value="Chromosome"/>
</dbReference>
<keyword evidence="4 7" id="KW-0812">Transmembrane</keyword>
<feature type="transmembrane region" description="Helical" evidence="7">
    <location>
        <begin position="82"/>
        <end position="104"/>
    </location>
</feature>
<evidence type="ECO:0000313" key="9">
    <source>
        <dbReference type="EMBL" id="QUI21184.1"/>
    </source>
</evidence>
<evidence type="ECO:0000256" key="5">
    <source>
        <dbReference type="ARBA" id="ARBA00022989"/>
    </source>
</evidence>
<name>A0A8J8MGJ0_9FIRM</name>
<dbReference type="Gene3D" id="1.10.3720.10">
    <property type="entry name" value="MetI-like"/>
    <property type="match status" value="1"/>
</dbReference>
<evidence type="ECO:0000256" key="2">
    <source>
        <dbReference type="ARBA" id="ARBA00022448"/>
    </source>
</evidence>
<dbReference type="KEGG" id="vpy:HZI73_02295"/>
<evidence type="ECO:0000256" key="3">
    <source>
        <dbReference type="ARBA" id="ARBA00022475"/>
    </source>
</evidence>
<dbReference type="GO" id="GO:0005886">
    <property type="term" value="C:plasma membrane"/>
    <property type="evidence" value="ECO:0007669"/>
    <property type="project" value="UniProtKB-SubCell"/>
</dbReference>
<dbReference type="PROSITE" id="PS50928">
    <property type="entry name" value="ABC_TM1"/>
    <property type="match status" value="1"/>
</dbReference>
<evidence type="ECO:0000256" key="6">
    <source>
        <dbReference type="ARBA" id="ARBA00023136"/>
    </source>
</evidence>
<evidence type="ECO:0000313" key="10">
    <source>
        <dbReference type="Proteomes" id="UP000683246"/>
    </source>
</evidence>
<protein>
    <submittedName>
        <fullName evidence="9">Sugar ABC transporter permease</fullName>
    </submittedName>
</protein>
<dbReference type="Pfam" id="PF00528">
    <property type="entry name" value="BPD_transp_1"/>
    <property type="match status" value="1"/>
</dbReference>
<dbReference type="PANTHER" id="PTHR43227:SF3">
    <property type="entry name" value="BINDING-PROTEIN-DEPENDENT TRANSPORT SYSTEMS INNER MEMBRANE COMPONENT"/>
    <property type="match status" value="1"/>
</dbReference>
<comment type="subcellular location">
    <subcellularLocation>
        <location evidence="1 7">Cell membrane</location>
        <topology evidence="1 7">Multi-pass membrane protein</topology>
    </subcellularLocation>
</comment>
<feature type="transmembrane region" description="Helical" evidence="7">
    <location>
        <begin position="16"/>
        <end position="34"/>
    </location>
</feature>
<proteinExistence type="inferred from homology"/>
<dbReference type="InterPro" id="IPR050809">
    <property type="entry name" value="UgpAE/MalFG_permease"/>
</dbReference>
<organism evidence="9 10">
    <name type="scientific">Vallitalea pronyensis</name>
    <dbReference type="NCBI Taxonomy" id="1348613"/>
    <lineage>
        <taxon>Bacteria</taxon>
        <taxon>Bacillati</taxon>
        <taxon>Bacillota</taxon>
        <taxon>Clostridia</taxon>
        <taxon>Lachnospirales</taxon>
        <taxon>Vallitaleaceae</taxon>
        <taxon>Vallitalea</taxon>
    </lineage>
</organism>
<feature type="transmembrane region" description="Helical" evidence="7">
    <location>
        <begin position="41"/>
        <end position="62"/>
    </location>
</feature>